<dbReference type="PANTHER" id="PTHR33653:SF1">
    <property type="entry name" value="RIBONUCLEASE VAPC2"/>
    <property type="match status" value="1"/>
</dbReference>
<dbReference type="Gene3D" id="3.40.50.1010">
    <property type="entry name" value="5'-nuclease"/>
    <property type="match status" value="1"/>
</dbReference>
<dbReference type="PANTHER" id="PTHR33653">
    <property type="entry name" value="RIBONUCLEASE VAPC2"/>
    <property type="match status" value="1"/>
</dbReference>
<reference evidence="10" key="1">
    <citation type="submission" date="2017-02" db="EMBL/GenBank/DDBJ databases">
        <authorList>
            <person name="Daims H."/>
        </authorList>
    </citation>
    <scope>NUCLEOTIDE SEQUENCE [LARGE SCALE GENOMIC DNA]</scope>
</reference>
<keyword evidence="5 9" id="KW-0378">Hydrolase</keyword>
<dbReference type="GO" id="GO:0016787">
    <property type="term" value="F:hydrolase activity"/>
    <property type="evidence" value="ECO:0007669"/>
    <property type="project" value="UniProtKB-KW"/>
</dbReference>
<keyword evidence="4" id="KW-0479">Metal-binding</keyword>
<evidence type="ECO:0000313" key="9">
    <source>
        <dbReference type="EMBL" id="SJM89867.1"/>
    </source>
</evidence>
<comment type="similarity">
    <text evidence="7">Belongs to the PINc/VapC protein family.</text>
</comment>
<sequence>MYALDTNTVIYFFKGMGNVAAHLFSVPPHEITLPSVVLYELQVGIAKSTSPEKRRNQLNELLTVVRVLPFTEHETAITAQLRATLEKAGTPIGPLDTMIAGIALANQATLVTHNTKEFSRIENLRLEDWFESL</sequence>
<keyword evidence="6" id="KW-0460">Magnesium</keyword>
<dbReference type="InterPro" id="IPR002716">
    <property type="entry name" value="PIN_dom"/>
</dbReference>
<dbReference type="InterPro" id="IPR050556">
    <property type="entry name" value="Type_II_TA_system_RNase"/>
</dbReference>
<dbReference type="GO" id="GO:0004518">
    <property type="term" value="F:nuclease activity"/>
    <property type="evidence" value="ECO:0007669"/>
    <property type="project" value="UniProtKB-KW"/>
</dbReference>
<evidence type="ECO:0000259" key="8">
    <source>
        <dbReference type="Pfam" id="PF01850"/>
    </source>
</evidence>
<organism evidence="9 10">
    <name type="scientific">Crenothrix polyspora</name>
    <dbReference type="NCBI Taxonomy" id="360316"/>
    <lineage>
        <taxon>Bacteria</taxon>
        <taxon>Pseudomonadati</taxon>
        <taxon>Pseudomonadota</taxon>
        <taxon>Gammaproteobacteria</taxon>
        <taxon>Methylococcales</taxon>
        <taxon>Crenotrichaceae</taxon>
        <taxon>Crenothrix</taxon>
    </lineage>
</organism>
<evidence type="ECO:0000256" key="5">
    <source>
        <dbReference type="ARBA" id="ARBA00022801"/>
    </source>
</evidence>
<feature type="domain" description="PIN" evidence="8">
    <location>
        <begin position="3"/>
        <end position="122"/>
    </location>
</feature>
<keyword evidence="10" id="KW-1185">Reference proteome</keyword>
<keyword evidence="2" id="KW-1277">Toxin-antitoxin system</keyword>
<accession>A0A1R4H0U5</accession>
<dbReference type="RefSeq" id="WP_087145831.1">
    <property type="nucleotide sequence ID" value="NZ_FUKJ01000044.1"/>
</dbReference>
<evidence type="ECO:0000256" key="6">
    <source>
        <dbReference type="ARBA" id="ARBA00022842"/>
    </source>
</evidence>
<dbReference type="GO" id="GO:0046872">
    <property type="term" value="F:metal ion binding"/>
    <property type="evidence" value="ECO:0007669"/>
    <property type="project" value="UniProtKB-KW"/>
</dbReference>
<keyword evidence="3" id="KW-0540">Nuclease</keyword>
<evidence type="ECO:0000313" key="10">
    <source>
        <dbReference type="Proteomes" id="UP000195442"/>
    </source>
</evidence>
<name>A0A1R4H0U5_9GAMM</name>
<comment type="cofactor">
    <cofactor evidence="1">
        <name>Mg(2+)</name>
        <dbReference type="ChEBI" id="CHEBI:18420"/>
    </cofactor>
</comment>
<evidence type="ECO:0000256" key="3">
    <source>
        <dbReference type="ARBA" id="ARBA00022722"/>
    </source>
</evidence>
<dbReference type="EMBL" id="FUKJ01000044">
    <property type="protein sequence ID" value="SJM89867.1"/>
    <property type="molecule type" value="Genomic_DNA"/>
</dbReference>
<proteinExistence type="inferred from homology"/>
<evidence type="ECO:0000256" key="1">
    <source>
        <dbReference type="ARBA" id="ARBA00001946"/>
    </source>
</evidence>
<dbReference type="InterPro" id="IPR029060">
    <property type="entry name" value="PIN-like_dom_sf"/>
</dbReference>
<gene>
    <name evidence="9" type="primary">vapC</name>
    <name evidence="9" type="ORF">CRENPOLYSF2_1380015</name>
</gene>
<dbReference type="OrthoDB" id="9796690at2"/>
<dbReference type="AlphaFoldDB" id="A0A1R4H0U5"/>
<dbReference type="EC" id="3.1.-.-" evidence="9"/>
<dbReference type="CDD" id="cd18745">
    <property type="entry name" value="PIN_VapC4-5_FitB-like"/>
    <property type="match status" value="1"/>
</dbReference>
<dbReference type="SUPFAM" id="SSF88723">
    <property type="entry name" value="PIN domain-like"/>
    <property type="match status" value="1"/>
</dbReference>
<evidence type="ECO:0000256" key="7">
    <source>
        <dbReference type="ARBA" id="ARBA00038093"/>
    </source>
</evidence>
<dbReference type="Pfam" id="PF01850">
    <property type="entry name" value="PIN"/>
    <property type="match status" value="1"/>
</dbReference>
<evidence type="ECO:0000256" key="2">
    <source>
        <dbReference type="ARBA" id="ARBA00022649"/>
    </source>
</evidence>
<protein>
    <submittedName>
        <fullName evidence="9">Ribonuclease VapC</fullName>
        <ecNumber evidence="9">3.1.-.-</ecNumber>
    </submittedName>
</protein>
<evidence type="ECO:0000256" key="4">
    <source>
        <dbReference type="ARBA" id="ARBA00022723"/>
    </source>
</evidence>
<dbReference type="Proteomes" id="UP000195442">
    <property type="component" value="Unassembled WGS sequence"/>
</dbReference>